<reference evidence="1 2" key="1">
    <citation type="submission" date="2017-03" db="EMBL/GenBank/DDBJ databases">
        <title>Paenibacillus larvae genome sequencing.</title>
        <authorList>
            <person name="Dingman D.W."/>
        </authorList>
    </citation>
    <scope>NUCLEOTIDE SEQUENCE [LARGE SCALE GENOMIC DNA]</scope>
    <source>
        <strain evidence="1 2">SAG 10367</strain>
    </source>
</reference>
<dbReference type="GeneID" id="64218266"/>
<organism evidence="1 2">
    <name type="scientific">Paenibacillus larvae subsp. pulvifaciens</name>
    <dbReference type="NCBI Taxonomy" id="1477"/>
    <lineage>
        <taxon>Bacteria</taxon>
        <taxon>Bacillati</taxon>
        <taxon>Bacillota</taxon>
        <taxon>Bacilli</taxon>
        <taxon>Bacillales</taxon>
        <taxon>Paenibacillaceae</taxon>
        <taxon>Paenibacillus</taxon>
    </lineage>
</organism>
<protein>
    <submittedName>
        <fullName evidence="1">Uncharacterized protein</fullName>
    </submittedName>
</protein>
<accession>A0A1U9YQR8</accession>
<dbReference type="RefSeq" id="WP_077997175.1">
    <property type="nucleotide sequence ID" value="NZ_CP019794.1"/>
</dbReference>
<gene>
    <name evidence="1" type="ORF">B7C51_19585</name>
</gene>
<evidence type="ECO:0000313" key="2">
    <source>
        <dbReference type="Proteomes" id="UP000192727"/>
    </source>
</evidence>
<dbReference type="Proteomes" id="UP000192727">
    <property type="component" value="Chromosome"/>
</dbReference>
<evidence type="ECO:0000313" key="1">
    <source>
        <dbReference type="EMBL" id="ARF69550.1"/>
    </source>
</evidence>
<proteinExistence type="predicted"/>
<dbReference type="AlphaFoldDB" id="A0A1U9YQR8"/>
<sequence>MNRFFNGKLLMVSLLLPFLTLLIPGDIFKIGFPIPFIIYDGTMAASIHSALDLFAWEHLKNSFIRLDYYVINVLAWYGFASLIAAVVRRLKTPQSHY</sequence>
<name>A0A1U9YQR8_9BACL</name>
<dbReference type="EMBL" id="CP020557">
    <property type="protein sequence ID" value="ARF69550.1"/>
    <property type="molecule type" value="Genomic_DNA"/>
</dbReference>